<dbReference type="InterPro" id="IPR000587">
    <property type="entry name" value="Creatinase_N"/>
</dbReference>
<reference evidence="7 8" key="1">
    <citation type="journal article" date="2015" name="Antonie Van Leeuwenhoek">
        <title>Oricola cellulosilytica gen. nov., sp. nov., a cellulose-degrading bacterium of the family Phyllobacteriaceae isolated from surface seashore water, and emended descriptions of Mesorhizobium loti and Phyllobacterium myrsinacearum.</title>
        <authorList>
            <person name="Hameed A."/>
            <person name="Shahina M."/>
            <person name="Lai W.A."/>
            <person name="Lin S.Y."/>
            <person name="Young L.S."/>
            <person name="Liu Y.C."/>
            <person name="Hsu Y.H."/>
            <person name="Young C.C."/>
        </authorList>
    </citation>
    <scope>NUCLEOTIDE SEQUENCE [LARGE SCALE GENOMIC DNA]</scope>
    <source>
        <strain evidence="7 8">KCTC 52183</strain>
    </source>
</reference>
<dbReference type="EMBL" id="SJST01000002">
    <property type="protein sequence ID" value="TCD15227.1"/>
    <property type="molecule type" value="Genomic_DNA"/>
</dbReference>
<accession>A0A4V2MNY1</accession>
<evidence type="ECO:0000256" key="1">
    <source>
        <dbReference type="ARBA" id="ARBA00008766"/>
    </source>
</evidence>
<evidence type="ECO:0000259" key="4">
    <source>
        <dbReference type="Pfam" id="PF00557"/>
    </source>
</evidence>
<evidence type="ECO:0000313" key="8">
    <source>
        <dbReference type="Proteomes" id="UP000291301"/>
    </source>
</evidence>
<feature type="domain" description="Peptidase M24 C-terminal" evidence="6">
    <location>
        <begin position="549"/>
        <end position="609"/>
    </location>
</feature>
<feature type="domain" description="Peptidase M24" evidence="4">
    <location>
        <begin position="322"/>
        <end position="537"/>
    </location>
</feature>
<dbReference type="PANTHER" id="PTHR43763">
    <property type="entry name" value="XAA-PRO AMINOPEPTIDASE 1"/>
    <property type="match status" value="1"/>
</dbReference>
<evidence type="ECO:0000313" key="7">
    <source>
        <dbReference type="EMBL" id="TCD15227.1"/>
    </source>
</evidence>
<dbReference type="InterPro" id="IPR050422">
    <property type="entry name" value="X-Pro_aminopeptidase_P"/>
</dbReference>
<name>A0A4V2MNY1_9HYPH</name>
<dbReference type="Pfam" id="PF01321">
    <property type="entry name" value="Creatinase_N"/>
    <property type="match status" value="1"/>
</dbReference>
<dbReference type="GO" id="GO:0070006">
    <property type="term" value="F:metalloaminopeptidase activity"/>
    <property type="evidence" value="ECO:0007669"/>
    <property type="project" value="InterPro"/>
</dbReference>
<dbReference type="InterPro" id="IPR029149">
    <property type="entry name" value="Creatin/AminoP/Spt16_N"/>
</dbReference>
<keyword evidence="2" id="KW-0479">Metal-binding</keyword>
<evidence type="ECO:0000259" key="6">
    <source>
        <dbReference type="Pfam" id="PF16188"/>
    </source>
</evidence>
<dbReference type="SUPFAM" id="SSF55920">
    <property type="entry name" value="Creatinase/aminopeptidase"/>
    <property type="match status" value="1"/>
</dbReference>
<proteinExistence type="inferred from homology"/>
<dbReference type="Pfam" id="PF16188">
    <property type="entry name" value="Peptidase_M24_C"/>
    <property type="match status" value="1"/>
</dbReference>
<comment type="similarity">
    <text evidence="1">Belongs to the peptidase M24B family.</text>
</comment>
<comment type="caution">
    <text evidence="7">The sequence shown here is derived from an EMBL/GenBank/DDBJ whole genome shotgun (WGS) entry which is preliminary data.</text>
</comment>
<keyword evidence="7" id="KW-0645">Protease</keyword>
<dbReference type="GO" id="GO:0005737">
    <property type="term" value="C:cytoplasm"/>
    <property type="evidence" value="ECO:0007669"/>
    <property type="project" value="UniProtKB-ARBA"/>
</dbReference>
<dbReference type="RefSeq" id="WP_131567081.1">
    <property type="nucleotide sequence ID" value="NZ_JAINFK010000004.1"/>
</dbReference>
<dbReference type="OrthoDB" id="9806388at2"/>
<dbReference type="Gene3D" id="3.90.230.10">
    <property type="entry name" value="Creatinase/methionine aminopeptidase superfamily"/>
    <property type="match status" value="1"/>
</dbReference>
<dbReference type="Proteomes" id="UP000291301">
    <property type="component" value="Unassembled WGS sequence"/>
</dbReference>
<dbReference type="SUPFAM" id="SSF53092">
    <property type="entry name" value="Creatinase/prolidase N-terminal domain"/>
    <property type="match status" value="2"/>
</dbReference>
<dbReference type="FunFam" id="3.90.230.10:FF:000009">
    <property type="entry name" value="xaa-Pro aminopeptidase 2"/>
    <property type="match status" value="1"/>
</dbReference>
<protein>
    <submittedName>
        <fullName evidence="7">Aminopeptidase P family protein</fullName>
    </submittedName>
</protein>
<organism evidence="7 8">
    <name type="scientific">Oricola cellulosilytica</name>
    <dbReference type="NCBI Taxonomy" id="1429082"/>
    <lineage>
        <taxon>Bacteria</taxon>
        <taxon>Pseudomonadati</taxon>
        <taxon>Pseudomonadota</taxon>
        <taxon>Alphaproteobacteria</taxon>
        <taxon>Hyphomicrobiales</taxon>
        <taxon>Ahrensiaceae</taxon>
        <taxon>Oricola</taxon>
    </lineage>
</organism>
<keyword evidence="8" id="KW-1185">Reference proteome</keyword>
<evidence type="ECO:0000259" key="5">
    <source>
        <dbReference type="Pfam" id="PF01321"/>
    </source>
</evidence>
<dbReference type="PANTHER" id="PTHR43763:SF6">
    <property type="entry name" value="XAA-PRO AMINOPEPTIDASE 1"/>
    <property type="match status" value="1"/>
</dbReference>
<gene>
    <name evidence="7" type="ORF">E0D97_06705</name>
</gene>
<evidence type="ECO:0000256" key="2">
    <source>
        <dbReference type="ARBA" id="ARBA00022723"/>
    </source>
</evidence>
<feature type="domain" description="Creatinase N-terminal" evidence="5">
    <location>
        <begin position="17"/>
        <end position="156"/>
    </location>
</feature>
<dbReference type="InterPro" id="IPR036005">
    <property type="entry name" value="Creatinase/aminopeptidase-like"/>
</dbReference>
<dbReference type="InterPro" id="IPR033740">
    <property type="entry name" value="Pept_M24B"/>
</dbReference>
<keyword evidence="3" id="KW-0378">Hydrolase</keyword>
<keyword evidence="7" id="KW-0031">Aminopeptidase</keyword>
<dbReference type="AlphaFoldDB" id="A0A4V2MNY1"/>
<dbReference type="Pfam" id="PF16189">
    <property type="entry name" value="Creatinase_N_2"/>
    <property type="match status" value="1"/>
</dbReference>
<dbReference type="InterPro" id="IPR000994">
    <property type="entry name" value="Pept_M24"/>
</dbReference>
<dbReference type="Pfam" id="PF00557">
    <property type="entry name" value="Peptidase_M24"/>
    <property type="match status" value="1"/>
</dbReference>
<dbReference type="InterPro" id="IPR032416">
    <property type="entry name" value="Peptidase_M24_C"/>
</dbReference>
<dbReference type="CDD" id="cd01085">
    <property type="entry name" value="APP"/>
    <property type="match status" value="1"/>
</dbReference>
<sequence>MFQTFDEKSDPSTVKPRVEALRSHMESEGLDAFLVPHSDEHQNEYLPARAERLAWLTGFTGSAGMAIVLRNSAHLFVDGRYTLQAAAQTDSDVFSRHSLIDTPPDEWLAENLTKGSRVGFDPWLHTFADVTKLKKACAEGEAELVPVSRNPVDAIRNDLPPPPLGQVTLHPMQFAGETARDKIGRITDAVRDREADAVILTDPASLCWLFNVRGSDVAHTPLVLGFAIVPVEGEPEIFIDKRKLAIKSEAYLAQLGALRPPEDFEQALEALGRDNRRVMVDPALSAQRIVTLLEQAGASVVKSPDPVRIPRARKNAAELSGARAAHRRDGAAMAAFLAWVDAQPPGSLDEITAATTLEDARRETGERLGMPLADISFDTISGAGPNGAIVHYRVTTKTNRVAGDGELLLIDSGGQYQDGTTDITRVIPIGVPGERYRRHFTLVLKGMIAISLARFPEGTRGVDIDVLARNALWQAGLDYAHGTGHGVGSYLSVHEGPQNISRRGTQALLPGMIVSNEPGYYETGSHGIRIENLVVVTPAEIPEGGATAMHGFETLTLCPIDRRLIDPGLLTAAEIGWLDAYHARVREEVSPLVDDPDVRAWLEKMTAPL</sequence>
<dbReference type="Gene3D" id="3.40.350.10">
    <property type="entry name" value="Creatinase/prolidase N-terminal domain"/>
    <property type="match status" value="2"/>
</dbReference>
<dbReference type="GO" id="GO:0046872">
    <property type="term" value="F:metal ion binding"/>
    <property type="evidence" value="ECO:0007669"/>
    <property type="project" value="UniProtKB-KW"/>
</dbReference>
<evidence type="ECO:0000256" key="3">
    <source>
        <dbReference type="ARBA" id="ARBA00022801"/>
    </source>
</evidence>